<dbReference type="AlphaFoldDB" id="A0A2I2KTY1"/>
<sequence>MRPRTPGPAAGAHRHQPVHPGYRRSPDVMSGRVDRVSCYSRLTDVGHRPASALRTGQDVHYPSVAIPSRRSRAHRLHAGIPHS</sequence>
<evidence type="ECO:0000313" key="2">
    <source>
        <dbReference type="EMBL" id="SNQ49134.1"/>
    </source>
</evidence>
<dbReference type="Proteomes" id="UP000234331">
    <property type="component" value="Unassembled WGS sequence"/>
</dbReference>
<name>A0A2I2KTY1_9ACTN</name>
<protein>
    <submittedName>
        <fullName evidence="2">Uncharacterized protein</fullName>
    </submittedName>
</protein>
<keyword evidence="3" id="KW-1185">Reference proteome</keyword>
<gene>
    <name evidence="2" type="ORF">FRACA_300030</name>
</gene>
<organism evidence="2 3">
    <name type="scientific">Frankia canadensis</name>
    <dbReference type="NCBI Taxonomy" id="1836972"/>
    <lineage>
        <taxon>Bacteria</taxon>
        <taxon>Bacillati</taxon>
        <taxon>Actinomycetota</taxon>
        <taxon>Actinomycetes</taxon>
        <taxon>Frankiales</taxon>
        <taxon>Frankiaceae</taxon>
        <taxon>Frankia</taxon>
    </lineage>
</organism>
<evidence type="ECO:0000313" key="3">
    <source>
        <dbReference type="Proteomes" id="UP000234331"/>
    </source>
</evidence>
<feature type="region of interest" description="Disordered" evidence="1">
    <location>
        <begin position="1"/>
        <end position="29"/>
    </location>
</feature>
<dbReference type="EMBL" id="FZMO01000224">
    <property type="protein sequence ID" value="SNQ49134.1"/>
    <property type="molecule type" value="Genomic_DNA"/>
</dbReference>
<accession>A0A2I2KTY1</accession>
<proteinExistence type="predicted"/>
<evidence type="ECO:0000256" key="1">
    <source>
        <dbReference type="SAM" id="MobiDB-lite"/>
    </source>
</evidence>
<reference evidence="2 3" key="1">
    <citation type="submission" date="2017-06" db="EMBL/GenBank/DDBJ databases">
        <authorList>
            <person name="Kim H.J."/>
            <person name="Triplett B.A."/>
        </authorList>
    </citation>
    <scope>NUCLEOTIDE SEQUENCE [LARGE SCALE GENOMIC DNA]</scope>
    <source>
        <strain evidence="2">FRACA_ARgP5</strain>
    </source>
</reference>